<protein>
    <submittedName>
        <fullName evidence="1">Uncharacterized protein</fullName>
    </submittedName>
</protein>
<dbReference type="Proteomes" id="UP001060085">
    <property type="component" value="Linkage Group LG08"/>
</dbReference>
<reference evidence="2" key="1">
    <citation type="journal article" date="2023" name="Nat. Plants">
        <title>Single-cell RNA sequencing provides a high-resolution roadmap for understanding the multicellular compartmentation of specialized metabolism.</title>
        <authorList>
            <person name="Sun S."/>
            <person name="Shen X."/>
            <person name="Li Y."/>
            <person name="Li Y."/>
            <person name="Wang S."/>
            <person name="Li R."/>
            <person name="Zhang H."/>
            <person name="Shen G."/>
            <person name="Guo B."/>
            <person name="Wei J."/>
            <person name="Xu J."/>
            <person name="St-Pierre B."/>
            <person name="Chen S."/>
            <person name="Sun C."/>
        </authorList>
    </citation>
    <scope>NUCLEOTIDE SEQUENCE [LARGE SCALE GENOMIC DNA]</scope>
</reference>
<organism evidence="1 2">
    <name type="scientific">Catharanthus roseus</name>
    <name type="common">Madagascar periwinkle</name>
    <name type="synonym">Vinca rosea</name>
    <dbReference type="NCBI Taxonomy" id="4058"/>
    <lineage>
        <taxon>Eukaryota</taxon>
        <taxon>Viridiplantae</taxon>
        <taxon>Streptophyta</taxon>
        <taxon>Embryophyta</taxon>
        <taxon>Tracheophyta</taxon>
        <taxon>Spermatophyta</taxon>
        <taxon>Magnoliopsida</taxon>
        <taxon>eudicotyledons</taxon>
        <taxon>Gunneridae</taxon>
        <taxon>Pentapetalae</taxon>
        <taxon>asterids</taxon>
        <taxon>lamiids</taxon>
        <taxon>Gentianales</taxon>
        <taxon>Apocynaceae</taxon>
        <taxon>Rauvolfioideae</taxon>
        <taxon>Vinceae</taxon>
        <taxon>Catharanthinae</taxon>
        <taxon>Catharanthus</taxon>
    </lineage>
</organism>
<proteinExistence type="predicted"/>
<accession>A0ACB9ZRD7</accession>
<evidence type="ECO:0000313" key="1">
    <source>
        <dbReference type="EMBL" id="KAI5649944.1"/>
    </source>
</evidence>
<sequence length="134" mass="15080">MKSGLDYTSTNLNHTAGMYVAQHESSYTKFGKLEGLFVKDSLSRAEKRNLIKKHKATRPPLLCDCCKKIGHVNNLISWYSTKQNCISLSTVEFEDSWPCIFSSLPYQGAHGYLSLKGEGQIPFTISNIQAMTRK</sequence>
<keyword evidence="2" id="KW-1185">Reference proteome</keyword>
<comment type="caution">
    <text evidence="1">The sequence shown here is derived from an EMBL/GenBank/DDBJ whole genome shotgun (WGS) entry which is preliminary data.</text>
</comment>
<gene>
    <name evidence="1" type="ORF">M9H77_35949</name>
</gene>
<name>A0ACB9ZRD7_CATRO</name>
<evidence type="ECO:0000313" key="2">
    <source>
        <dbReference type="Proteomes" id="UP001060085"/>
    </source>
</evidence>
<dbReference type="EMBL" id="CM044708">
    <property type="protein sequence ID" value="KAI5649944.1"/>
    <property type="molecule type" value="Genomic_DNA"/>
</dbReference>